<feature type="compositionally biased region" description="Basic and acidic residues" evidence="1">
    <location>
        <begin position="553"/>
        <end position="562"/>
    </location>
</feature>
<evidence type="ECO:0000313" key="4">
    <source>
        <dbReference type="Proteomes" id="UP000736672"/>
    </source>
</evidence>
<dbReference type="AlphaFoldDB" id="A0A9P9G5V8"/>
<dbReference type="Pfam" id="PF06985">
    <property type="entry name" value="HET"/>
    <property type="match status" value="1"/>
</dbReference>
<organism evidence="3 4">
    <name type="scientific">Fusarium solani</name>
    <name type="common">Filamentous fungus</name>
    <dbReference type="NCBI Taxonomy" id="169388"/>
    <lineage>
        <taxon>Eukaryota</taxon>
        <taxon>Fungi</taxon>
        <taxon>Dikarya</taxon>
        <taxon>Ascomycota</taxon>
        <taxon>Pezizomycotina</taxon>
        <taxon>Sordariomycetes</taxon>
        <taxon>Hypocreomycetidae</taxon>
        <taxon>Hypocreales</taxon>
        <taxon>Nectriaceae</taxon>
        <taxon>Fusarium</taxon>
        <taxon>Fusarium solani species complex</taxon>
    </lineage>
</organism>
<dbReference type="Proteomes" id="UP000736672">
    <property type="component" value="Unassembled WGS sequence"/>
</dbReference>
<comment type="caution">
    <text evidence="3">The sequence shown here is derived from an EMBL/GenBank/DDBJ whole genome shotgun (WGS) entry which is preliminary data.</text>
</comment>
<dbReference type="InterPro" id="IPR010730">
    <property type="entry name" value="HET"/>
</dbReference>
<feature type="domain" description="Heterokaryon incompatibility" evidence="2">
    <location>
        <begin position="188"/>
        <end position="341"/>
    </location>
</feature>
<keyword evidence="4" id="KW-1185">Reference proteome</keyword>
<dbReference type="EMBL" id="JAGTJS010000028">
    <property type="protein sequence ID" value="KAH7232595.1"/>
    <property type="molecule type" value="Genomic_DNA"/>
</dbReference>
<accession>A0A9P9G5V8</accession>
<dbReference type="PANTHER" id="PTHR33112:SF12">
    <property type="entry name" value="HETEROKARYON INCOMPATIBILITY DOMAIN-CONTAINING PROTEIN"/>
    <property type="match status" value="1"/>
</dbReference>
<protein>
    <submittedName>
        <fullName evidence="3">Heterokaryon incompatibility protein-domain-containing protein</fullName>
    </submittedName>
</protein>
<evidence type="ECO:0000313" key="3">
    <source>
        <dbReference type="EMBL" id="KAH7232595.1"/>
    </source>
</evidence>
<evidence type="ECO:0000259" key="2">
    <source>
        <dbReference type="Pfam" id="PF06985"/>
    </source>
</evidence>
<sequence>MSDVRSTGALKTSRLTEPCLPEECHVCDKLLSLLQTPVGRPSHPEYRIYWEEVLTSACPYHPKLLAAILGVDLKPNTAKDISVLQFKGYDHIQIVATVKSSDGEKQFGSGELQLLSRGQDSRRIQGPGKLVNPQWIQTGLVRRWKEKCLALHGDTCGSASEFGHGIQPTWVIDVQRQCLVRPLPSDKYVALSYVWGEVPTFMTKLNNVAQLQKPSSLAAGNTDIPIPRTIRDAMSCVEELGERYLWTDSLCIVQDDFSLKSTEINNMAAIYSNATLTIIAADGVDADSGLPGLESLTAPRFAEQKIHTLRLGIEVVESIGPSPGLFAEPTKWSTRGWTYQEYVFSQRRLLFEGGWVRWICACDTWCEVGEARDADGAGNLDVRRAISRPVPNLELLNSMINQYNRRDLTYPEDALNGLTGVLNAFTPRFGGGFISGLPAAIFHIAVLWEPFDTLTRRQAATSSHTDVCLPSWSWIGWKGGLAPFAWSPALDFVRSSKIREGARFFDRVKPLVEWSWRKDPKAESNRIHCTWFEYQQKFAGKDSDSSPCPPGWTRHDAKPRSSEEEFIYQGPNPGYPPDYFYQHDSEPESEFWYPIPLPDASPLPGTQIAAPLISCQTKRAFAYRGEVITPTYRRGGTVISLRDVTSTWLGALRLHERPTWMDGGTDDISNQPIELVEIALGSVPEDARKWLPYHQVLDEWDHEERPRNGDVYKYYFVLWVERKGDVAYRRGLGRVEQQLWEVQARESIELILG</sequence>
<reference evidence="3" key="1">
    <citation type="journal article" date="2021" name="Nat. Commun.">
        <title>Genetic determinants of endophytism in the Arabidopsis root mycobiome.</title>
        <authorList>
            <person name="Mesny F."/>
            <person name="Miyauchi S."/>
            <person name="Thiergart T."/>
            <person name="Pickel B."/>
            <person name="Atanasova L."/>
            <person name="Karlsson M."/>
            <person name="Huettel B."/>
            <person name="Barry K.W."/>
            <person name="Haridas S."/>
            <person name="Chen C."/>
            <person name="Bauer D."/>
            <person name="Andreopoulos W."/>
            <person name="Pangilinan J."/>
            <person name="LaButti K."/>
            <person name="Riley R."/>
            <person name="Lipzen A."/>
            <person name="Clum A."/>
            <person name="Drula E."/>
            <person name="Henrissat B."/>
            <person name="Kohler A."/>
            <person name="Grigoriev I.V."/>
            <person name="Martin F.M."/>
            <person name="Hacquard S."/>
        </authorList>
    </citation>
    <scope>NUCLEOTIDE SEQUENCE</scope>
    <source>
        <strain evidence="3">FSSC 5 MPI-SDFR-AT-0091</strain>
    </source>
</reference>
<proteinExistence type="predicted"/>
<dbReference type="OrthoDB" id="5135333at2759"/>
<evidence type="ECO:0000256" key="1">
    <source>
        <dbReference type="SAM" id="MobiDB-lite"/>
    </source>
</evidence>
<feature type="region of interest" description="Disordered" evidence="1">
    <location>
        <begin position="542"/>
        <end position="562"/>
    </location>
</feature>
<gene>
    <name evidence="3" type="ORF">B0J15DRAFT_505075</name>
</gene>
<name>A0A9P9G5V8_FUSSL</name>
<dbReference type="PANTHER" id="PTHR33112">
    <property type="entry name" value="DOMAIN PROTEIN, PUTATIVE-RELATED"/>
    <property type="match status" value="1"/>
</dbReference>